<keyword evidence="3" id="KW-0808">Transferase</keyword>
<comment type="caution">
    <text evidence="3">The sequence shown here is derived from an EMBL/GenBank/DDBJ whole genome shotgun (WGS) entry which is preliminary data.</text>
</comment>
<evidence type="ECO:0000256" key="1">
    <source>
        <dbReference type="ARBA" id="ARBA00004906"/>
    </source>
</evidence>
<feature type="domain" description="BTB" evidence="2">
    <location>
        <begin position="574"/>
        <end position="642"/>
    </location>
</feature>
<dbReference type="InterPro" id="IPR000210">
    <property type="entry name" value="BTB/POZ_dom"/>
</dbReference>
<dbReference type="EMBL" id="PKPP01008334">
    <property type="protein sequence ID" value="PWA50966.1"/>
    <property type="molecule type" value="Genomic_DNA"/>
</dbReference>
<dbReference type="OrthoDB" id="1743609at2759"/>
<reference evidence="3 4" key="1">
    <citation type="journal article" date="2018" name="Mol. Plant">
        <title>The genome of Artemisia annua provides insight into the evolution of Asteraceae family and artemisinin biosynthesis.</title>
        <authorList>
            <person name="Shen Q."/>
            <person name="Zhang L."/>
            <person name="Liao Z."/>
            <person name="Wang S."/>
            <person name="Yan T."/>
            <person name="Shi P."/>
            <person name="Liu M."/>
            <person name="Fu X."/>
            <person name="Pan Q."/>
            <person name="Wang Y."/>
            <person name="Lv Z."/>
            <person name="Lu X."/>
            <person name="Zhang F."/>
            <person name="Jiang W."/>
            <person name="Ma Y."/>
            <person name="Chen M."/>
            <person name="Hao X."/>
            <person name="Li L."/>
            <person name="Tang Y."/>
            <person name="Lv G."/>
            <person name="Zhou Y."/>
            <person name="Sun X."/>
            <person name="Brodelius P.E."/>
            <person name="Rose J.K.C."/>
            <person name="Tang K."/>
        </authorList>
    </citation>
    <scope>NUCLEOTIDE SEQUENCE [LARGE SCALE GENOMIC DNA]</scope>
    <source>
        <strain evidence="4">cv. Huhao1</strain>
        <tissue evidence="3">Leaf</tissue>
    </source>
</reference>
<comment type="pathway">
    <text evidence="1">Protein modification; protein ubiquitination.</text>
</comment>
<name>A0A2U1LPM9_ARTAN</name>
<dbReference type="Pfam" id="PF00651">
    <property type="entry name" value="BTB"/>
    <property type="match status" value="1"/>
</dbReference>
<dbReference type="Gene3D" id="3.30.710.10">
    <property type="entry name" value="Potassium Channel Kv1.1, Chain A"/>
    <property type="match status" value="1"/>
</dbReference>
<dbReference type="GO" id="GO:0003964">
    <property type="term" value="F:RNA-directed DNA polymerase activity"/>
    <property type="evidence" value="ECO:0007669"/>
    <property type="project" value="UniProtKB-KW"/>
</dbReference>
<dbReference type="Proteomes" id="UP000245207">
    <property type="component" value="Unassembled WGS sequence"/>
</dbReference>
<gene>
    <name evidence="3" type="ORF">CTI12_AA466250</name>
</gene>
<dbReference type="AlphaFoldDB" id="A0A2U1LPM9"/>
<keyword evidence="3" id="KW-0695">RNA-directed DNA polymerase</keyword>
<dbReference type="InterPro" id="IPR011333">
    <property type="entry name" value="SKP1/BTB/POZ_sf"/>
</dbReference>
<evidence type="ECO:0000259" key="2">
    <source>
        <dbReference type="PROSITE" id="PS50097"/>
    </source>
</evidence>
<keyword evidence="4" id="KW-1185">Reference proteome</keyword>
<dbReference type="SUPFAM" id="SSF54695">
    <property type="entry name" value="POZ domain"/>
    <property type="match status" value="1"/>
</dbReference>
<protein>
    <submittedName>
        <fullName evidence="3">RNA-directed DNA polymerase, eukaryota, Reverse transcriptase zinc-binding domain protein</fullName>
    </submittedName>
</protein>
<keyword evidence="3" id="KW-0548">Nucleotidyltransferase</keyword>
<dbReference type="SMART" id="SM00225">
    <property type="entry name" value="BTB"/>
    <property type="match status" value="1"/>
</dbReference>
<proteinExistence type="predicted"/>
<sequence>MEGSHYEEVPGVTKEASSSYWSWNPTLFLSSSAVERSAVNRLVVGSNPTWGDLKITVNTPVSFWDVPCLGDVSWGWRKLLAIRTKLSPIRDMLTVRDITRAGLTLSDSVSNVIDNGAWRWPADWFSRGVPGKGCTLIPYSKVFPSGFFLGKGFKGGKLPGSPCFLRAYGWMRDDRWFKFVLKQEFKLEKGLRQGDPLSPLLFILAVEALNVALLEAKNNHSFQGIEFGKDKVYVSHLQFADNALIMGEWSKINVLNLSRLPTCFHLPSRLKVNYFGIGVSEIERNSLVSSIGCQQSNFPCNYLGLPIGANMSRCDNWQPLLERFHKRLSSWKAKTLSFGGLWTPKTVIKKLEGIRQKFFWGGGLDSNMIAWIAWEKVISPFKNGGLDIGSLRVSNLSLLAKWWWCFHCETSSIWATDIKSIHGQRGGLQDISTIRINQIEDRKWRIKKFLEGHLGGKLKIGNGESKSFWKDIWVGSSPLCNAFPRLFRLESHPLCRVCDRVPTVISSTSVPVNQQHTGQLSTLGVSTAISQTSAGIGPTGHKAYFYSLTDHGHKKDLKILYFNVNRSFSQDIASDVIINAGGVSFSLHKFPLVSKCGYIRKLVSDPKDVNVLVVDIPDVPGGSEGFELAAKFCYGINFELSTENIAMVRCVAEYLEMTEDYAIGNLVLFLKRHVPSKGEGKSETHQKCVLRIDVLRRHVNW</sequence>
<dbReference type="PANTHER" id="PTHR33116">
    <property type="entry name" value="REVERSE TRANSCRIPTASE ZINC-BINDING DOMAIN-CONTAINING PROTEIN-RELATED-RELATED"/>
    <property type="match status" value="1"/>
</dbReference>
<organism evidence="3 4">
    <name type="scientific">Artemisia annua</name>
    <name type="common">Sweet wormwood</name>
    <dbReference type="NCBI Taxonomy" id="35608"/>
    <lineage>
        <taxon>Eukaryota</taxon>
        <taxon>Viridiplantae</taxon>
        <taxon>Streptophyta</taxon>
        <taxon>Embryophyta</taxon>
        <taxon>Tracheophyta</taxon>
        <taxon>Spermatophyta</taxon>
        <taxon>Magnoliopsida</taxon>
        <taxon>eudicotyledons</taxon>
        <taxon>Gunneridae</taxon>
        <taxon>Pentapetalae</taxon>
        <taxon>asterids</taxon>
        <taxon>campanulids</taxon>
        <taxon>Asterales</taxon>
        <taxon>Asteraceae</taxon>
        <taxon>Asteroideae</taxon>
        <taxon>Anthemideae</taxon>
        <taxon>Artemisiinae</taxon>
        <taxon>Artemisia</taxon>
    </lineage>
</organism>
<accession>A0A2U1LPM9</accession>
<evidence type="ECO:0000313" key="4">
    <source>
        <dbReference type="Proteomes" id="UP000245207"/>
    </source>
</evidence>
<dbReference type="PANTHER" id="PTHR33116:SF78">
    <property type="entry name" value="OS12G0587133 PROTEIN"/>
    <property type="match status" value="1"/>
</dbReference>
<evidence type="ECO:0000313" key="3">
    <source>
        <dbReference type="EMBL" id="PWA50966.1"/>
    </source>
</evidence>
<dbReference type="PROSITE" id="PS50097">
    <property type="entry name" value="BTB"/>
    <property type="match status" value="1"/>
</dbReference>